<dbReference type="RefSeq" id="WP_114643078.1">
    <property type="nucleotide sequence ID" value="NZ_JAACIO010000022.1"/>
</dbReference>
<reference evidence="4 5" key="1">
    <citation type="submission" date="2018-08" db="EMBL/GenBank/DDBJ databases">
        <title>Draft genome sequence of Psychrilyobacter sp. strain SD5 isolated from Black Sea water.</title>
        <authorList>
            <person name="Yadav S."/>
            <person name="Villanueva L."/>
            <person name="Damste J.S.S."/>
        </authorList>
    </citation>
    <scope>NUCLEOTIDE SEQUENCE [LARGE SCALE GENOMIC DNA]</scope>
    <source>
        <strain evidence="4 5">SD5</strain>
    </source>
</reference>
<dbReference type="GO" id="GO:0005840">
    <property type="term" value="C:ribosome"/>
    <property type="evidence" value="ECO:0007669"/>
    <property type="project" value="UniProtKB-KW"/>
</dbReference>
<keyword evidence="3" id="KW-0699">rRNA-binding</keyword>
<dbReference type="EMBL" id="QUAJ01000022">
    <property type="protein sequence ID" value="REI40249.1"/>
    <property type="molecule type" value="Genomic_DNA"/>
</dbReference>
<accession>A0ABX9KEX6</accession>
<evidence type="ECO:0000256" key="2">
    <source>
        <dbReference type="ARBA" id="ARBA00035294"/>
    </source>
</evidence>
<keyword evidence="3" id="KW-0687">Ribonucleoprotein</keyword>
<name>A0ABX9KEX6_9FUSO</name>
<dbReference type="NCBIfam" id="TIGR00166">
    <property type="entry name" value="S6"/>
    <property type="match status" value="1"/>
</dbReference>
<dbReference type="Gene3D" id="3.30.70.60">
    <property type="match status" value="1"/>
</dbReference>
<evidence type="ECO:0000313" key="5">
    <source>
        <dbReference type="Proteomes" id="UP000263486"/>
    </source>
</evidence>
<evidence type="ECO:0000313" key="4">
    <source>
        <dbReference type="EMBL" id="REI40249.1"/>
    </source>
</evidence>
<proteinExistence type="inferred from homology"/>
<dbReference type="InterPro" id="IPR020814">
    <property type="entry name" value="Ribosomal_S6_plastid/chlpt"/>
</dbReference>
<dbReference type="Pfam" id="PF01250">
    <property type="entry name" value="Ribosomal_S6"/>
    <property type="match status" value="1"/>
</dbReference>
<evidence type="ECO:0000256" key="1">
    <source>
        <dbReference type="ARBA" id="ARBA00009512"/>
    </source>
</evidence>
<gene>
    <name evidence="3 4" type="primary">rpsF</name>
    <name evidence="4" type="ORF">DYH56_11805</name>
</gene>
<comment type="caution">
    <text evidence="4">The sequence shown here is derived from an EMBL/GenBank/DDBJ whole genome shotgun (WGS) entry which is preliminary data.</text>
</comment>
<dbReference type="InterPro" id="IPR000529">
    <property type="entry name" value="Ribosomal_bS6"/>
</dbReference>
<sequence length="93" mass="10511">MTNYEIMYIINPTVMEDARGAIIEKVEAILTAATATELKTTKMGERKLAYPIEKKGTGFYVLTTFKAEGQNLQAAENKLNITEEVMRYMITKN</sequence>
<dbReference type="InterPro" id="IPR014717">
    <property type="entry name" value="Transl_elong_EF1B/ribsomal_bS6"/>
</dbReference>
<keyword evidence="5" id="KW-1185">Reference proteome</keyword>
<dbReference type="Proteomes" id="UP000263486">
    <property type="component" value="Unassembled WGS sequence"/>
</dbReference>
<dbReference type="PANTHER" id="PTHR21011">
    <property type="entry name" value="MITOCHONDRIAL 28S RIBOSOMAL PROTEIN S6"/>
    <property type="match status" value="1"/>
</dbReference>
<protein>
    <recommendedName>
        <fullName evidence="2 3">Small ribosomal subunit protein bS6</fullName>
    </recommendedName>
</protein>
<comment type="similarity">
    <text evidence="1 3">Belongs to the bacterial ribosomal protein bS6 family.</text>
</comment>
<comment type="function">
    <text evidence="3">Binds together with bS18 to 16S ribosomal RNA.</text>
</comment>
<dbReference type="SUPFAM" id="SSF54995">
    <property type="entry name" value="Ribosomal protein S6"/>
    <property type="match status" value="1"/>
</dbReference>
<dbReference type="HAMAP" id="MF_00360">
    <property type="entry name" value="Ribosomal_bS6"/>
    <property type="match status" value="1"/>
</dbReference>
<keyword evidence="3 4" id="KW-0689">Ribosomal protein</keyword>
<keyword evidence="3" id="KW-0694">RNA-binding</keyword>
<dbReference type="PANTHER" id="PTHR21011:SF1">
    <property type="entry name" value="SMALL RIBOSOMAL SUBUNIT PROTEIN BS6M"/>
    <property type="match status" value="1"/>
</dbReference>
<organism evidence="4 5">
    <name type="scientific">Psychrilyobacter piezotolerans</name>
    <dbReference type="NCBI Taxonomy" id="2293438"/>
    <lineage>
        <taxon>Bacteria</taxon>
        <taxon>Fusobacteriati</taxon>
        <taxon>Fusobacteriota</taxon>
        <taxon>Fusobacteriia</taxon>
        <taxon>Fusobacteriales</taxon>
        <taxon>Fusobacteriaceae</taxon>
        <taxon>Psychrilyobacter</taxon>
    </lineage>
</organism>
<dbReference type="InterPro" id="IPR035980">
    <property type="entry name" value="Ribosomal_bS6_sf"/>
</dbReference>
<evidence type="ECO:0000256" key="3">
    <source>
        <dbReference type="HAMAP-Rule" id="MF_00360"/>
    </source>
</evidence>
<dbReference type="CDD" id="cd00473">
    <property type="entry name" value="bS6"/>
    <property type="match status" value="1"/>
</dbReference>